<dbReference type="SMART" id="SM01373">
    <property type="entry name" value="MAGE"/>
    <property type="match status" value="1"/>
</dbReference>
<dbReference type="InterPro" id="IPR021072">
    <property type="entry name" value="MAGE_N"/>
</dbReference>
<proteinExistence type="predicted"/>
<accession>G3TPN0</accession>
<dbReference type="PANTHER" id="PTHR11736:SF164">
    <property type="entry name" value="MELANOMA-ASSOCIATED ANTIGEN B1"/>
    <property type="match status" value="1"/>
</dbReference>
<dbReference type="InterPro" id="IPR037445">
    <property type="entry name" value="MAGE"/>
</dbReference>
<dbReference type="Pfam" id="PF12440">
    <property type="entry name" value="MAGE_N"/>
    <property type="match status" value="1"/>
</dbReference>
<reference evidence="3" key="2">
    <citation type="submission" date="2025-08" db="UniProtKB">
        <authorList>
            <consortium name="Ensembl"/>
        </authorList>
    </citation>
    <scope>IDENTIFICATION</scope>
    <source>
        <strain evidence="3">Isolate ISIS603380</strain>
    </source>
</reference>
<dbReference type="PROSITE" id="PS50838">
    <property type="entry name" value="MAGE"/>
    <property type="match status" value="1"/>
</dbReference>
<feature type="domain" description="MAGE" evidence="2">
    <location>
        <begin position="111"/>
        <end position="310"/>
    </location>
</feature>
<dbReference type="eggNOG" id="KOG4562">
    <property type="taxonomic scope" value="Eukaryota"/>
</dbReference>
<dbReference type="Gene3D" id="1.10.10.1200">
    <property type="entry name" value="MAGE homology domain, winged helix WH1 motif"/>
    <property type="match status" value="1"/>
</dbReference>
<dbReference type="GeneTree" id="ENSGT00940000155485"/>
<dbReference type="Pfam" id="PF01454">
    <property type="entry name" value="MAGE"/>
    <property type="match status" value="1"/>
</dbReference>
<dbReference type="SMART" id="SM01392">
    <property type="entry name" value="MAGE_N"/>
    <property type="match status" value="1"/>
</dbReference>
<dbReference type="FunFam" id="1.10.10.1210:FF:000001">
    <property type="entry name" value="melanoma-associated antigen D1"/>
    <property type="match status" value="1"/>
</dbReference>
<evidence type="ECO:0000256" key="1">
    <source>
        <dbReference type="SAM" id="MobiDB-lite"/>
    </source>
</evidence>
<evidence type="ECO:0000259" key="2">
    <source>
        <dbReference type="PROSITE" id="PS50838"/>
    </source>
</evidence>
<dbReference type="OMA" id="KRHFMLG"/>
<dbReference type="InterPro" id="IPR002190">
    <property type="entry name" value="MHD_dom"/>
</dbReference>
<dbReference type="InterPro" id="IPR041899">
    <property type="entry name" value="MAGE_WH2"/>
</dbReference>
<evidence type="ECO:0000313" key="3">
    <source>
        <dbReference type="Ensembl" id="ENSLAFP00000017367.2"/>
    </source>
</evidence>
<evidence type="ECO:0000313" key="4">
    <source>
        <dbReference type="Proteomes" id="UP000007646"/>
    </source>
</evidence>
<dbReference type="FunFam" id="1.10.10.1200:FF:000007">
    <property type="entry name" value="Melanoma-associated antigen C2"/>
    <property type="match status" value="1"/>
</dbReference>
<reference evidence="3" key="3">
    <citation type="submission" date="2025-09" db="UniProtKB">
        <authorList>
            <consortium name="Ensembl"/>
        </authorList>
    </citation>
    <scope>IDENTIFICATION</scope>
    <source>
        <strain evidence="3">Isolate ISIS603380</strain>
    </source>
</reference>
<dbReference type="STRING" id="9785.ENSLAFP00000017367"/>
<dbReference type="InParanoid" id="G3TPN0"/>
<dbReference type="Proteomes" id="UP000007646">
    <property type="component" value="Unassembled WGS sequence"/>
</dbReference>
<dbReference type="Gene3D" id="1.10.10.1210">
    <property type="entry name" value="MAGE homology domain, winged helix WH2 motif"/>
    <property type="match status" value="1"/>
</dbReference>
<feature type="region of interest" description="Disordered" evidence="1">
    <location>
        <begin position="1"/>
        <end position="112"/>
    </location>
</feature>
<dbReference type="PANTHER" id="PTHR11736">
    <property type="entry name" value="MELANOMA-ASSOCIATED ANTIGEN MAGE ANTIGEN"/>
    <property type="match status" value="1"/>
</dbReference>
<feature type="compositionally biased region" description="Low complexity" evidence="1">
    <location>
        <begin position="38"/>
        <end position="57"/>
    </location>
</feature>
<dbReference type="Ensembl" id="ENSLAFT00000006382.3">
    <property type="protein sequence ID" value="ENSLAFP00000017367.2"/>
    <property type="gene ID" value="ENSLAFG00000022112.2"/>
</dbReference>
<keyword evidence="4" id="KW-1185">Reference proteome</keyword>
<sequence length="318" mass="35634">MPYGQKSKLRAREKRRQARSDTHSVKGAQTTTAEEEGSPSSSSPPSRDSPESSPAAAGIPQEPPRVQPITTATVVDASGTGASGGAEGQDEGGPSSSAAPAPTERSQRDPVTRRVSTLLQFLLHKYKMKEPITKAEMLKIVNKRYKEHFSDILRRATEHMELVFGLDLKEVDSTGQSYTIVSKLEITKEENLSGGRGFPKTRLLMPLLGIIILNGNRATEDEIWEFLSFLGIYDGKRHFMLGDPRRLITRDIVKETYLEYQEVPNSYPPRYEFLWGPRAHAEANEEKVLEFLVKINDTDPRAFQALYEETWVDEAKRA</sequence>
<protein>
    <recommendedName>
        <fullName evidence="2">MAGE domain-containing protein</fullName>
    </recommendedName>
</protein>
<dbReference type="GO" id="GO:0000122">
    <property type="term" value="P:negative regulation of transcription by RNA polymerase II"/>
    <property type="evidence" value="ECO:0007669"/>
    <property type="project" value="TreeGrafter"/>
</dbReference>
<name>G3TPN0_LOXAF</name>
<dbReference type="GO" id="GO:0005634">
    <property type="term" value="C:nucleus"/>
    <property type="evidence" value="ECO:0007669"/>
    <property type="project" value="TreeGrafter"/>
</dbReference>
<organism evidence="3 4">
    <name type="scientific">Loxodonta africana</name>
    <name type="common">African elephant</name>
    <dbReference type="NCBI Taxonomy" id="9785"/>
    <lineage>
        <taxon>Eukaryota</taxon>
        <taxon>Metazoa</taxon>
        <taxon>Chordata</taxon>
        <taxon>Craniata</taxon>
        <taxon>Vertebrata</taxon>
        <taxon>Euteleostomi</taxon>
        <taxon>Mammalia</taxon>
        <taxon>Eutheria</taxon>
        <taxon>Afrotheria</taxon>
        <taxon>Proboscidea</taxon>
        <taxon>Elephantidae</taxon>
        <taxon>Loxodonta</taxon>
    </lineage>
</organism>
<dbReference type="HOGENOM" id="CLU_039582_1_0_1"/>
<dbReference type="InterPro" id="IPR041898">
    <property type="entry name" value="MAGE_WH1"/>
</dbReference>
<feature type="compositionally biased region" description="Basic residues" evidence="1">
    <location>
        <begin position="7"/>
        <end position="17"/>
    </location>
</feature>
<dbReference type="AlphaFoldDB" id="G3TPN0"/>
<reference evidence="3 4" key="1">
    <citation type="submission" date="2009-06" db="EMBL/GenBank/DDBJ databases">
        <title>The Genome Sequence of Loxodonta africana (African elephant).</title>
        <authorList>
            <person name="Di Palma F."/>
            <person name="Heiman D."/>
            <person name="Young S."/>
            <person name="Johnson J."/>
            <person name="Lander E.S."/>
            <person name="Lindblad-Toh K."/>
        </authorList>
    </citation>
    <scope>NUCLEOTIDE SEQUENCE [LARGE SCALE GENOMIC DNA]</scope>
    <source>
        <strain evidence="3 4">Isolate ISIS603380</strain>
    </source>
</reference>